<gene>
    <name evidence="1" type="ORF">P6P90_08085</name>
</gene>
<name>A0ABT6H3G4_9BACI</name>
<accession>A0ABT6H3G4</accession>
<evidence type="ECO:0000313" key="1">
    <source>
        <dbReference type="EMBL" id="MDG5753931.1"/>
    </source>
</evidence>
<dbReference type="Pfam" id="PF10803">
    <property type="entry name" value="GerPB"/>
    <property type="match status" value="1"/>
</dbReference>
<reference evidence="1 2" key="1">
    <citation type="submission" date="2023-04" db="EMBL/GenBank/DDBJ databases">
        <title>Ectobacillus antri isolated from activated sludge.</title>
        <authorList>
            <person name="Yan P."/>
            <person name="Liu X."/>
        </authorList>
    </citation>
    <scope>NUCLEOTIDE SEQUENCE [LARGE SCALE GENOMIC DNA]</scope>
    <source>
        <strain evidence="1 2">C18H</strain>
    </source>
</reference>
<evidence type="ECO:0000313" key="2">
    <source>
        <dbReference type="Proteomes" id="UP001218246"/>
    </source>
</evidence>
<protein>
    <submittedName>
        <fullName evidence="1">Spore germination protein GerPB</fullName>
    </submittedName>
</protein>
<keyword evidence="2" id="KW-1185">Reference proteome</keyword>
<dbReference type="Proteomes" id="UP001218246">
    <property type="component" value="Unassembled WGS sequence"/>
</dbReference>
<dbReference type="EMBL" id="JARULN010000005">
    <property type="protein sequence ID" value="MDG5753931.1"/>
    <property type="molecule type" value="Genomic_DNA"/>
</dbReference>
<sequence length="71" mass="7547">MNVYVHQSIIINNLRVGSVTTSSVFQIGSAGTIKSLSKFSNTGEFLEPARPLKEPGQIVSIVPSDEPTGNS</sequence>
<dbReference type="InterPro" id="IPR024255">
    <property type="entry name" value="GerPB"/>
</dbReference>
<organism evidence="1 2">
    <name type="scientific">Ectobacillus antri</name>
    <dbReference type="NCBI Taxonomy" id="2486280"/>
    <lineage>
        <taxon>Bacteria</taxon>
        <taxon>Bacillati</taxon>
        <taxon>Bacillota</taxon>
        <taxon>Bacilli</taxon>
        <taxon>Bacillales</taxon>
        <taxon>Bacillaceae</taxon>
        <taxon>Ectobacillus</taxon>
    </lineage>
</organism>
<proteinExistence type="predicted"/>
<dbReference type="RefSeq" id="WP_124565394.1">
    <property type="nucleotide sequence ID" value="NZ_JARRRY010000003.1"/>
</dbReference>
<comment type="caution">
    <text evidence="1">The sequence shown here is derived from an EMBL/GenBank/DDBJ whole genome shotgun (WGS) entry which is preliminary data.</text>
</comment>